<evidence type="ECO:0000256" key="1">
    <source>
        <dbReference type="SAM" id="Coils"/>
    </source>
</evidence>
<accession>R7RYN5</accession>
<feature type="compositionally biased region" description="Low complexity" evidence="2">
    <location>
        <begin position="323"/>
        <end position="335"/>
    </location>
</feature>
<name>R7RYN5_STEHR</name>
<keyword evidence="1" id="KW-0175">Coiled coil</keyword>
<dbReference type="GeneID" id="18804143"/>
<feature type="region of interest" description="Disordered" evidence="2">
    <location>
        <begin position="312"/>
        <end position="338"/>
    </location>
</feature>
<reference evidence="4" key="1">
    <citation type="journal article" date="2012" name="Science">
        <title>The Paleozoic origin of enzymatic lignin decomposition reconstructed from 31 fungal genomes.</title>
        <authorList>
            <person name="Floudas D."/>
            <person name="Binder M."/>
            <person name="Riley R."/>
            <person name="Barry K."/>
            <person name="Blanchette R.A."/>
            <person name="Henrissat B."/>
            <person name="Martinez A.T."/>
            <person name="Otillar R."/>
            <person name="Spatafora J.W."/>
            <person name="Yadav J.S."/>
            <person name="Aerts A."/>
            <person name="Benoit I."/>
            <person name="Boyd A."/>
            <person name="Carlson A."/>
            <person name="Copeland A."/>
            <person name="Coutinho P.M."/>
            <person name="de Vries R.P."/>
            <person name="Ferreira P."/>
            <person name="Findley K."/>
            <person name="Foster B."/>
            <person name="Gaskell J."/>
            <person name="Glotzer D."/>
            <person name="Gorecki P."/>
            <person name="Heitman J."/>
            <person name="Hesse C."/>
            <person name="Hori C."/>
            <person name="Igarashi K."/>
            <person name="Jurgens J.A."/>
            <person name="Kallen N."/>
            <person name="Kersten P."/>
            <person name="Kohler A."/>
            <person name="Kuees U."/>
            <person name="Kumar T.K.A."/>
            <person name="Kuo A."/>
            <person name="LaButti K."/>
            <person name="Larrondo L.F."/>
            <person name="Lindquist E."/>
            <person name="Ling A."/>
            <person name="Lombard V."/>
            <person name="Lucas S."/>
            <person name="Lundell T."/>
            <person name="Martin R."/>
            <person name="McLaughlin D.J."/>
            <person name="Morgenstern I."/>
            <person name="Morin E."/>
            <person name="Murat C."/>
            <person name="Nagy L.G."/>
            <person name="Nolan M."/>
            <person name="Ohm R.A."/>
            <person name="Patyshakuliyeva A."/>
            <person name="Rokas A."/>
            <person name="Ruiz-Duenas F.J."/>
            <person name="Sabat G."/>
            <person name="Salamov A."/>
            <person name="Samejima M."/>
            <person name="Schmutz J."/>
            <person name="Slot J.C."/>
            <person name="St John F."/>
            <person name="Stenlid J."/>
            <person name="Sun H."/>
            <person name="Sun S."/>
            <person name="Syed K."/>
            <person name="Tsang A."/>
            <person name="Wiebenga A."/>
            <person name="Young D."/>
            <person name="Pisabarro A."/>
            <person name="Eastwood D.C."/>
            <person name="Martin F."/>
            <person name="Cullen D."/>
            <person name="Grigoriev I.V."/>
            <person name="Hibbett D.S."/>
        </authorList>
    </citation>
    <scope>NUCLEOTIDE SEQUENCE [LARGE SCALE GENOMIC DNA]</scope>
    <source>
        <strain evidence="4">FP-91666</strain>
    </source>
</reference>
<protein>
    <submittedName>
        <fullName evidence="3">Uncharacterized protein</fullName>
    </submittedName>
</protein>
<dbReference type="eggNOG" id="ENOG502SABM">
    <property type="taxonomic scope" value="Eukaryota"/>
</dbReference>
<evidence type="ECO:0000313" key="4">
    <source>
        <dbReference type="Proteomes" id="UP000053927"/>
    </source>
</evidence>
<feature type="compositionally biased region" description="Polar residues" evidence="2">
    <location>
        <begin position="167"/>
        <end position="180"/>
    </location>
</feature>
<feature type="region of interest" description="Disordered" evidence="2">
    <location>
        <begin position="32"/>
        <end position="51"/>
    </location>
</feature>
<dbReference type="OrthoDB" id="2505754at2759"/>
<feature type="coiled-coil region" evidence="1">
    <location>
        <begin position="263"/>
        <end position="294"/>
    </location>
</feature>
<organism evidence="3 4">
    <name type="scientific">Stereum hirsutum (strain FP-91666)</name>
    <name type="common">White-rot fungus</name>
    <dbReference type="NCBI Taxonomy" id="721885"/>
    <lineage>
        <taxon>Eukaryota</taxon>
        <taxon>Fungi</taxon>
        <taxon>Dikarya</taxon>
        <taxon>Basidiomycota</taxon>
        <taxon>Agaricomycotina</taxon>
        <taxon>Agaricomycetes</taxon>
        <taxon>Russulales</taxon>
        <taxon>Stereaceae</taxon>
        <taxon>Stereum</taxon>
    </lineage>
</organism>
<dbReference type="EMBL" id="JH687398">
    <property type="protein sequence ID" value="EIM80521.1"/>
    <property type="molecule type" value="Genomic_DNA"/>
</dbReference>
<evidence type="ECO:0000313" key="3">
    <source>
        <dbReference type="EMBL" id="EIM80521.1"/>
    </source>
</evidence>
<feature type="compositionally biased region" description="Polar residues" evidence="2">
    <location>
        <begin position="189"/>
        <end position="217"/>
    </location>
</feature>
<feature type="region of interest" description="Disordered" evidence="2">
    <location>
        <begin position="357"/>
        <end position="397"/>
    </location>
</feature>
<dbReference type="KEGG" id="shs:STEHIDRAFT_172753"/>
<dbReference type="AlphaFoldDB" id="R7RYN5"/>
<proteinExistence type="predicted"/>
<gene>
    <name evidence="3" type="ORF">STEHIDRAFT_172753</name>
</gene>
<sequence length="487" mass="51295">MSLHDSQLEPGMDSRLRAHSIDLSLELERQLDNESLPPSSPRTDRPQSLDPQVLSTIIINLRTSLAEVQNERDALSAALAESQRKEETAEAELKTVSERQAAVEAELEASKQKNQDDAETLAMLRSKVEESRRGLMRLQTENRRMSQTPLDLSRAGLPSFGGPGSSKRASFTPLTGSSVARMQAHRRISSVSDSTLHWAPESSNADPNSTSPNSQVITLPDLSSNPAPPPPSSRRFSGLFGRAAPIDPLDLSAAKPGATSAEVESLRQEVRTLKAALEETRSELTESNEAKEASETCVKALREFIAENNVGPDAHASAAGRTSNDGGSRASISSSGAGGGANGSLWGFKLWSTGSGAGTPVHGSEPSMSPSSERNVVPLPKAHSQPPMYSQGEPLTKKLGGFFGNRISGGGAAAPAVPRPMNGVQEPMYNGSDTSSADESVPVSPILEHTPTNISVGVRSAGSGLDEIAGSPDQKTMGVGRTVEVAL</sequence>
<feature type="region of interest" description="Disordered" evidence="2">
    <location>
        <begin position="137"/>
        <end position="240"/>
    </location>
</feature>
<dbReference type="RefSeq" id="XP_007310632.1">
    <property type="nucleotide sequence ID" value="XM_007310570.1"/>
</dbReference>
<evidence type="ECO:0000256" key="2">
    <source>
        <dbReference type="SAM" id="MobiDB-lite"/>
    </source>
</evidence>
<keyword evidence="4" id="KW-1185">Reference proteome</keyword>
<dbReference type="OMA" id="LAHIVMQ"/>
<dbReference type="Proteomes" id="UP000053927">
    <property type="component" value="Unassembled WGS sequence"/>
</dbReference>